<dbReference type="EMBL" id="JABAHY010000001">
    <property type="protein sequence ID" value="NLS08607.1"/>
    <property type="molecule type" value="Genomic_DNA"/>
</dbReference>
<protein>
    <recommendedName>
        <fullName evidence="6">Histidinol-phosphate aminotransferase</fullName>
        <ecNumber evidence="6">2.6.1.9</ecNumber>
    </recommendedName>
    <alternativeName>
        <fullName evidence="6">Imidazole acetol-phosphate transaminase</fullName>
    </alternativeName>
</protein>
<keyword evidence="4 6" id="KW-0808">Transferase</keyword>
<dbReference type="CDD" id="cd00609">
    <property type="entry name" value="AAT_like"/>
    <property type="match status" value="1"/>
</dbReference>
<sequence>MTTQHVPEGQEGTPLPSVTPSIEEIPVYSKAKGLGDVTWVASSNECPVAPAPGVVEAISRAAAEGNRYPSMFGDELTEALASRYKLTTDHIAVGAGSLSLLQQALSAFTGAGSEVVYAWRSYEAYPIAIRVAEAEPVPVSLNADFEHDLSAMRDAITERTRAVIICNPNNPTGTVLPFEEITAFLDSVPGHILVILDEAYREFHQTDGDGFDLIGGYPNVMTMRTFSKAYGLAGIRAGYVAADPRLVAGLRKAQPPFGLSRLAQAAALAALEDSSHMEHIISTITTDRDALITALRERGLHIPDSSSNFVWIPTQLHAESLVAACLRQGVAVRAFSGEGVRITAGEEDASKAAITAVEEVLPDLLAERR</sequence>
<comment type="similarity">
    <text evidence="6">Belongs to the class-II pyridoxal-phosphate-dependent aminotransferase family. Histidinol-phosphate aminotransferase subfamily.</text>
</comment>
<dbReference type="Gene3D" id="3.40.640.10">
    <property type="entry name" value="Type I PLP-dependent aspartate aminotransferase-like (Major domain)"/>
    <property type="match status" value="1"/>
</dbReference>
<evidence type="ECO:0000256" key="2">
    <source>
        <dbReference type="ARBA" id="ARBA00011738"/>
    </source>
</evidence>
<feature type="modified residue" description="N6-(pyridoxal phosphate)lysine" evidence="6">
    <location>
        <position position="228"/>
    </location>
</feature>
<name>A0A7X8TH32_9MICC</name>
<keyword evidence="6" id="KW-0028">Amino-acid biosynthesis</keyword>
<organism evidence="9 10">
    <name type="scientific">Nesterenkonia sedimenti</name>
    <dbReference type="NCBI Taxonomy" id="1463632"/>
    <lineage>
        <taxon>Bacteria</taxon>
        <taxon>Bacillati</taxon>
        <taxon>Actinomycetota</taxon>
        <taxon>Actinomycetes</taxon>
        <taxon>Micrococcales</taxon>
        <taxon>Micrococcaceae</taxon>
        <taxon>Nesterenkonia</taxon>
    </lineage>
</organism>
<dbReference type="AlphaFoldDB" id="A0A7X8TH32"/>
<evidence type="ECO:0000256" key="1">
    <source>
        <dbReference type="ARBA" id="ARBA00001933"/>
    </source>
</evidence>
<dbReference type="GO" id="GO:0000105">
    <property type="term" value="P:L-histidine biosynthetic process"/>
    <property type="evidence" value="ECO:0007669"/>
    <property type="project" value="UniProtKB-UniRule"/>
</dbReference>
<dbReference type="GO" id="GO:0030170">
    <property type="term" value="F:pyridoxal phosphate binding"/>
    <property type="evidence" value="ECO:0007669"/>
    <property type="project" value="InterPro"/>
</dbReference>
<dbReference type="InterPro" id="IPR005861">
    <property type="entry name" value="HisP_aminotrans"/>
</dbReference>
<dbReference type="PANTHER" id="PTHR43643">
    <property type="entry name" value="HISTIDINOL-PHOSPHATE AMINOTRANSFERASE 2"/>
    <property type="match status" value="1"/>
</dbReference>
<evidence type="ECO:0000256" key="5">
    <source>
        <dbReference type="ARBA" id="ARBA00022898"/>
    </source>
</evidence>
<gene>
    <name evidence="6" type="primary">hisC</name>
    <name evidence="9" type="ORF">HGQ17_01010</name>
</gene>
<dbReference type="PANTHER" id="PTHR43643:SF3">
    <property type="entry name" value="HISTIDINOL-PHOSPHATE AMINOTRANSFERASE"/>
    <property type="match status" value="1"/>
</dbReference>
<accession>A0A7X8TH32</accession>
<dbReference type="InterPro" id="IPR001917">
    <property type="entry name" value="Aminotrans_II_pyridoxalP_BS"/>
</dbReference>
<comment type="subunit">
    <text evidence="2 6">Homodimer.</text>
</comment>
<evidence type="ECO:0000256" key="7">
    <source>
        <dbReference type="SAM" id="MobiDB-lite"/>
    </source>
</evidence>
<feature type="region of interest" description="Disordered" evidence="7">
    <location>
        <begin position="1"/>
        <end position="20"/>
    </location>
</feature>
<dbReference type="GO" id="GO:0004400">
    <property type="term" value="F:histidinol-phosphate transaminase activity"/>
    <property type="evidence" value="ECO:0007669"/>
    <property type="project" value="UniProtKB-UniRule"/>
</dbReference>
<evidence type="ECO:0000313" key="9">
    <source>
        <dbReference type="EMBL" id="NLS08607.1"/>
    </source>
</evidence>
<dbReference type="Gene3D" id="3.90.1150.10">
    <property type="entry name" value="Aspartate Aminotransferase, domain 1"/>
    <property type="match status" value="1"/>
</dbReference>
<dbReference type="NCBIfam" id="NF002878">
    <property type="entry name" value="PRK03321.1"/>
    <property type="match status" value="1"/>
</dbReference>
<proteinExistence type="inferred from homology"/>
<dbReference type="InterPro" id="IPR015424">
    <property type="entry name" value="PyrdxlP-dep_Trfase"/>
</dbReference>
<dbReference type="InterPro" id="IPR015421">
    <property type="entry name" value="PyrdxlP-dep_Trfase_major"/>
</dbReference>
<keyword evidence="3 6" id="KW-0032">Aminotransferase</keyword>
<dbReference type="SUPFAM" id="SSF53383">
    <property type="entry name" value="PLP-dependent transferases"/>
    <property type="match status" value="1"/>
</dbReference>
<keyword evidence="6" id="KW-0368">Histidine biosynthesis</keyword>
<dbReference type="UniPathway" id="UPA00031">
    <property type="reaction ID" value="UER00012"/>
</dbReference>
<dbReference type="HAMAP" id="MF_01023">
    <property type="entry name" value="HisC_aminotrans_2"/>
    <property type="match status" value="1"/>
</dbReference>
<dbReference type="InterPro" id="IPR024892">
    <property type="entry name" value="ArAT"/>
</dbReference>
<dbReference type="InterPro" id="IPR004839">
    <property type="entry name" value="Aminotransferase_I/II_large"/>
</dbReference>
<feature type="domain" description="Aminotransferase class I/classII large" evidence="8">
    <location>
        <begin position="42"/>
        <end position="354"/>
    </location>
</feature>
<comment type="cofactor">
    <cofactor evidence="1 6">
        <name>pyridoxal 5'-phosphate</name>
        <dbReference type="ChEBI" id="CHEBI:597326"/>
    </cofactor>
</comment>
<comment type="caution">
    <text evidence="9">The sequence shown here is derived from an EMBL/GenBank/DDBJ whole genome shotgun (WGS) entry which is preliminary data.</text>
</comment>
<dbReference type="RefSeq" id="WP_168886101.1">
    <property type="nucleotide sequence ID" value="NZ_JABAHY010000001.1"/>
</dbReference>
<keyword evidence="5 6" id="KW-0663">Pyridoxal phosphate</keyword>
<evidence type="ECO:0000256" key="6">
    <source>
        <dbReference type="HAMAP-Rule" id="MF_01023"/>
    </source>
</evidence>
<dbReference type="InterPro" id="IPR050106">
    <property type="entry name" value="HistidinolP_aminotransfase"/>
</dbReference>
<reference evidence="9 10" key="1">
    <citation type="submission" date="2020-04" db="EMBL/GenBank/DDBJ databases">
        <title>Nesterenkonia sp. nov., isolated from marine sediment.</title>
        <authorList>
            <person name="Zhang G."/>
        </authorList>
    </citation>
    <scope>NUCLEOTIDE SEQUENCE [LARGE SCALE GENOMIC DNA]</scope>
    <source>
        <strain evidence="9 10">MY13</strain>
    </source>
</reference>
<evidence type="ECO:0000259" key="8">
    <source>
        <dbReference type="Pfam" id="PF00155"/>
    </source>
</evidence>
<dbReference type="EC" id="2.6.1.9" evidence="6"/>
<dbReference type="PROSITE" id="PS00599">
    <property type="entry name" value="AA_TRANSFER_CLASS_2"/>
    <property type="match status" value="1"/>
</dbReference>
<dbReference type="InterPro" id="IPR015422">
    <property type="entry name" value="PyrdxlP-dep_Trfase_small"/>
</dbReference>
<comment type="pathway">
    <text evidence="6">Amino-acid biosynthesis; L-histidine biosynthesis; L-histidine from 5-phospho-alpha-D-ribose 1-diphosphate: step 7/9.</text>
</comment>
<comment type="catalytic activity">
    <reaction evidence="6">
        <text>L-histidinol phosphate + 2-oxoglutarate = 3-(imidazol-4-yl)-2-oxopropyl phosphate + L-glutamate</text>
        <dbReference type="Rhea" id="RHEA:23744"/>
        <dbReference type="ChEBI" id="CHEBI:16810"/>
        <dbReference type="ChEBI" id="CHEBI:29985"/>
        <dbReference type="ChEBI" id="CHEBI:57766"/>
        <dbReference type="ChEBI" id="CHEBI:57980"/>
        <dbReference type="EC" id="2.6.1.9"/>
    </reaction>
</comment>
<evidence type="ECO:0000256" key="4">
    <source>
        <dbReference type="ARBA" id="ARBA00022679"/>
    </source>
</evidence>
<dbReference type="Pfam" id="PF00155">
    <property type="entry name" value="Aminotran_1_2"/>
    <property type="match status" value="1"/>
</dbReference>
<evidence type="ECO:0000313" key="10">
    <source>
        <dbReference type="Proteomes" id="UP000523139"/>
    </source>
</evidence>
<keyword evidence="10" id="KW-1185">Reference proteome</keyword>
<dbReference type="Proteomes" id="UP000523139">
    <property type="component" value="Unassembled WGS sequence"/>
</dbReference>
<evidence type="ECO:0000256" key="3">
    <source>
        <dbReference type="ARBA" id="ARBA00022576"/>
    </source>
</evidence>